<dbReference type="Proteomes" id="UP000316304">
    <property type="component" value="Unassembled WGS sequence"/>
</dbReference>
<evidence type="ECO:0000313" key="2">
    <source>
        <dbReference type="EMBL" id="TWU21010.1"/>
    </source>
</evidence>
<evidence type="ECO:0000256" key="1">
    <source>
        <dbReference type="SAM" id="MobiDB-lite"/>
    </source>
</evidence>
<organism evidence="2 3">
    <name type="scientific">Novipirellula galeiformis</name>
    <dbReference type="NCBI Taxonomy" id="2528004"/>
    <lineage>
        <taxon>Bacteria</taxon>
        <taxon>Pseudomonadati</taxon>
        <taxon>Planctomycetota</taxon>
        <taxon>Planctomycetia</taxon>
        <taxon>Pirellulales</taxon>
        <taxon>Pirellulaceae</taxon>
        <taxon>Novipirellula</taxon>
    </lineage>
</organism>
<dbReference type="EMBL" id="SJPT01000007">
    <property type="protein sequence ID" value="TWU21010.1"/>
    <property type="molecule type" value="Genomic_DNA"/>
</dbReference>
<comment type="caution">
    <text evidence="2">The sequence shown here is derived from an EMBL/GenBank/DDBJ whole genome shotgun (WGS) entry which is preliminary data.</text>
</comment>
<protein>
    <submittedName>
        <fullName evidence="2">Uncharacterized protein</fullName>
    </submittedName>
</protein>
<feature type="region of interest" description="Disordered" evidence="1">
    <location>
        <begin position="21"/>
        <end position="45"/>
    </location>
</feature>
<keyword evidence="3" id="KW-1185">Reference proteome</keyword>
<reference evidence="2 3" key="1">
    <citation type="submission" date="2019-02" db="EMBL/GenBank/DDBJ databases">
        <title>Deep-cultivation of Planctomycetes and their phenomic and genomic characterization uncovers novel biology.</title>
        <authorList>
            <person name="Wiegand S."/>
            <person name="Jogler M."/>
            <person name="Boedeker C."/>
            <person name="Pinto D."/>
            <person name="Vollmers J."/>
            <person name="Rivas-Marin E."/>
            <person name="Kohn T."/>
            <person name="Peeters S.H."/>
            <person name="Heuer A."/>
            <person name="Rast P."/>
            <person name="Oberbeckmann S."/>
            <person name="Bunk B."/>
            <person name="Jeske O."/>
            <person name="Meyerdierks A."/>
            <person name="Storesund J.E."/>
            <person name="Kallscheuer N."/>
            <person name="Luecker S."/>
            <person name="Lage O.M."/>
            <person name="Pohl T."/>
            <person name="Merkel B.J."/>
            <person name="Hornburger P."/>
            <person name="Mueller R.-W."/>
            <person name="Bruemmer F."/>
            <person name="Labrenz M."/>
            <person name="Spormann A.M."/>
            <person name="Op Den Camp H."/>
            <person name="Overmann J."/>
            <person name="Amann R."/>
            <person name="Jetten M.S.M."/>
            <person name="Mascher T."/>
            <person name="Medema M.H."/>
            <person name="Devos D.P."/>
            <person name="Kaster A.-K."/>
            <person name="Ovreas L."/>
            <person name="Rohde M."/>
            <person name="Galperin M.Y."/>
            <person name="Jogler C."/>
        </authorList>
    </citation>
    <scope>NUCLEOTIDE SEQUENCE [LARGE SCALE GENOMIC DNA]</scope>
    <source>
        <strain evidence="2 3">Pla52o</strain>
    </source>
</reference>
<gene>
    <name evidence="2" type="ORF">Pla52o_40420</name>
</gene>
<name>A0A5C6C8V0_9BACT</name>
<accession>A0A5C6C8V0</accession>
<dbReference type="AlphaFoldDB" id="A0A5C6C8V0"/>
<evidence type="ECO:0000313" key="3">
    <source>
        <dbReference type="Proteomes" id="UP000316304"/>
    </source>
</evidence>
<sequence>MPAVDPRLKLKLMPESKFRVVSENGCTSSKPASQNSNPPHLAERQERELDRITGVAAPKTVDVSLKHIVPLLIDAERNNRMWISDFEEDTVRIDADLYDVLLAYQQFRANEAA</sequence>
<proteinExistence type="predicted"/>
<feature type="compositionally biased region" description="Polar residues" evidence="1">
    <location>
        <begin position="24"/>
        <end position="38"/>
    </location>
</feature>